<evidence type="ECO:0000256" key="1">
    <source>
        <dbReference type="SAM" id="MobiDB-lite"/>
    </source>
</evidence>
<proteinExistence type="predicted"/>
<keyword evidence="3" id="KW-1185">Reference proteome</keyword>
<dbReference type="Proteomes" id="UP001140074">
    <property type="component" value="Unassembled WGS sequence"/>
</dbReference>
<protein>
    <submittedName>
        <fullName evidence="2">Uncharacterized protein</fullName>
    </submittedName>
</protein>
<accession>A0A9W8M2F8</accession>
<sequence>MARGSTGSGLSIDRTVWRLENVLAFAHLVKILAPSANSVTLDLGANAADTHLAQLQHVFMTELLVGVQSAVLTTTYQVAPSLIFPSELTNLAHIAFFGLIQNSVHDELIRRNALVLNSLLLSMSIYYTTFWMYTNIANSLIVYHRLKSLHLLAPPIVMTDAGANTFGMAPFPNLVTLSIFGHYPFSDDVLFRGNAASLRFVTIPYDVLAQNIIGHSDVFTNVRQTRFRRFTVCEATKDESNKEEGRGIDAINTQIGLIAASTSCLVYRPSHTRNGIVRSFLNQPGLDGLQQLELSWKALILEDVIDLVRVLPGLLHLNCKLTKTSTSRNSTAIANEVDQIHARHYPLNIHFRNWTTGRGADVSARHLARSVMLIAVLCPNFSMVRVDQDTRVAFGREVAWAALRTPFDNYATRLLRFMSNMDNEDGEASDAGMDSGSEPDWDRAI</sequence>
<comment type="caution">
    <text evidence="2">The sequence shown here is derived from an EMBL/GenBank/DDBJ whole genome shotgun (WGS) entry which is preliminary data.</text>
</comment>
<feature type="region of interest" description="Disordered" evidence="1">
    <location>
        <begin position="425"/>
        <end position="445"/>
    </location>
</feature>
<dbReference type="EMBL" id="JANBUY010000315">
    <property type="protein sequence ID" value="KAJ2860220.1"/>
    <property type="molecule type" value="Genomic_DNA"/>
</dbReference>
<gene>
    <name evidence="2" type="ORF">GGH94_005652</name>
</gene>
<reference evidence="2" key="1">
    <citation type="submission" date="2022-07" db="EMBL/GenBank/DDBJ databases">
        <title>Phylogenomic reconstructions and comparative analyses of Kickxellomycotina fungi.</title>
        <authorList>
            <person name="Reynolds N.K."/>
            <person name="Stajich J.E."/>
            <person name="Barry K."/>
            <person name="Grigoriev I.V."/>
            <person name="Crous P."/>
            <person name="Smith M.E."/>
        </authorList>
    </citation>
    <scope>NUCLEOTIDE SEQUENCE</scope>
    <source>
        <strain evidence="2">RSA 476</strain>
    </source>
</reference>
<dbReference type="AlphaFoldDB" id="A0A9W8M2F8"/>
<name>A0A9W8M2F8_9FUNG</name>
<evidence type="ECO:0000313" key="3">
    <source>
        <dbReference type="Proteomes" id="UP001140074"/>
    </source>
</evidence>
<evidence type="ECO:0000313" key="2">
    <source>
        <dbReference type="EMBL" id="KAJ2860220.1"/>
    </source>
</evidence>
<organism evidence="2 3">
    <name type="scientific">Coemansia aciculifera</name>
    <dbReference type="NCBI Taxonomy" id="417176"/>
    <lineage>
        <taxon>Eukaryota</taxon>
        <taxon>Fungi</taxon>
        <taxon>Fungi incertae sedis</taxon>
        <taxon>Zoopagomycota</taxon>
        <taxon>Kickxellomycotina</taxon>
        <taxon>Kickxellomycetes</taxon>
        <taxon>Kickxellales</taxon>
        <taxon>Kickxellaceae</taxon>
        <taxon>Coemansia</taxon>
    </lineage>
</organism>